<evidence type="ECO:0008006" key="5">
    <source>
        <dbReference type="Google" id="ProtNLM"/>
    </source>
</evidence>
<evidence type="ECO:0000259" key="1">
    <source>
        <dbReference type="Pfam" id="PF02541"/>
    </source>
</evidence>
<sequence>MATTIITIDNFQEGLSGWTPESPHQLYAIVDMGSNGIRFTITDLSPPFTRLLRCIYRERAGISLFDALSSSAEDGPSSDLKFPTETITLVSETLARFRRIADGYSIETLFGAVMGSRSSFVHVNRGGLFLDLGGGSVQMTWVDSKLPEYEIKAALAGVSMPFGAARLIRVLEGDADVATAETKKLRDGMRQSFESLRDRFPSLREGLESDEGIDVYLCGGGFRGYGSMLMHNDPVQPYPIPSVGAYTVRGDVFRQTKRMREVNEEFGGKVFGMSKRRRKQFPAILEVLEAFVAVVPSIRTATFCTGSNRDGALLMKLPRDVRESDPLAALANRIWFRLGEDVYSNAAYALHEAVTRDPKAPGLTHLARAALGLTVAGRWGYSLGPIDAELYTGLRGIMDEAHEEAGFWAEYIGGVAGVVATILPYPPQKAEDITNNIRISSTLDTSGKKDKIRIHFHVPSDTLKGIDVGTIEKAMEEVGKEKGKKCDIKVRAQISAF</sequence>
<feature type="domain" description="RTG2 C-terminal" evidence="2">
    <location>
        <begin position="323"/>
        <end position="486"/>
    </location>
</feature>
<dbReference type="InterPro" id="IPR043129">
    <property type="entry name" value="ATPase_NBD"/>
</dbReference>
<proteinExistence type="predicted"/>
<reference evidence="3" key="1">
    <citation type="submission" date="2022-11" db="EMBL/GenBank/DDBJ databases">
        <authorList>
            <person name="Scott C."/>
            <person name="Bruce N."/>
        </authorList>
    </citation>
    <scope>NUCLEOTIDE SEQUENCE</scope>
</reference>
<dbReference type="OrthoDB" id="2014654at2759"/>
<comment type="caution">
    <text evidence="3">The sequence shown here is derived from an EMBL/GenBank/DDBJ whole genome shotgun (WGS) entry which is preliminary data.</text>
</comment>
<evidence type="ECO:0000313" key="3">
    <source>
        <dbReference type="EMBL" id="CAI4216376.1"/>
    </source>
</evidence>
<dbReference type="PANTHER" id="PTHR30005">
    <property type="entry name" value="EXOPOLYPHOSPHATASE"/>
    <property type="match status" value="1"/>
</dbReference>
<dbReference type="Proteomes" id="UP000838763">
    <property type="component" value="Unassembled WGS sequence"/>
</dbReference>
<gene>
    <name evidence="3" type="ORF">PPNO1_LOCUS6031</name>
</gene>
<name>A0A9P1H6Q4_9PEZI</name>
<dbReference type="GO" id="GO:0006357">
    <property type="term" value="P:regulation of transcription by RNA polymerase II"/>
    <property type="evidence" value="ECO:0007669"/>
    <property type="project" value="TreeGrafter"/>
</dbReference>
<accession>A0A9P1H6Q4</accession>
<dbReference type="AlphaFoldDB" id="A0A9P1H6Q4"/>
<dbReference type="InterPro" id="IPR003695">
    <property type="entry name" value="Ppx_GppA_N"/>
</dbReference>
<dbReference type="Pfam" id="PF02541">
    <property type="entry name" value="Ppx-GppA"/>
    <property type="match status" value="1"/>
</dbReference>
<dbReference type="Gene3D" id="3.30.420.150">
    <property type="entry name" value="Exopolyphosphatase. Domain 2"/>
    <property type="match status" value="1"/>
</dbReference>
<dbReference type="EMBL" id="CALLCH030000015">
    <property type="protein sequence ID" value="CAI4216376.1"/>
    <property type="molecule type" value="Genomic_DNA"/>
</dbReference>
<dbReference type="Gene3D" id="3.30.420.40">
    <property type="match status" value="1"/>
</dbReference>
<organism evidence="3 4">
    <name type="scientific">Parascedosporium putredinis</name>
    <dbReference type="NCBI Taxonomy" id="1442378"/>
    <lineage>
        <taxon>Eukaryota</taxon>
        <taxon>Fungi</taxon>
        <taxon>Dikarya</taxon>
        <taxon>Ascomycota</taxon>
        <taxon>Pezizomycotina</taxon>
        <taxon>Sordariomycetes</taxon>
        <taxon>Hypocreomycetidae</taxon>
        <taxon>Microascales</taxon>
        <taxon>Microascaceae</taxon>
        <taxon>Parascedosporium</taxon>
    </lineage>
</organism>
<feature type="domain" description="Ppx/GppA phosphatase N-terminal" evidence="1">
    <location>
        <begin position="114"/>
        <end position="319"/>
    </location>
</feature>
<dbReference type="Pfam" id="PF23566">
    <property type="entry name" value="RTG2_C"/>
    <property type="match status" value="1"/>
</dbReference>
<dbReference type="SUPFAM" id="SSF53067">
    <property type="entry name" value="Actin-like ATPase domain"/>
    <property type="match status" value="1"/>
</dbReference>
<evidence type="ECO:0000259" key="2">
    <source>
        <dbReference type="Pfam" id="PF23566"/>
    </source>
</evidence>
<keyword evidence="4" id="KW-1185">Reference proteome</keyword>
<dbReference type="InterPro" id="IPR050273">
    <property type="entry name" value="GppA/Ppx_hydrolase"/>
</dbReference>
<dbReference type="PANTHER" id="PTHR30005:SF0">
    <property type="entry name" value="RETROGRADE REGULATION PROTEIN 2"/>
    <property type="match status" value="1"/>
</dbReference>
<protein>
    <recommendedName>
        <fullName evidence="5">Ppx/GppA phosphatase domain-containing protein</fullName>
    </recommendedName>
</protein>
<dbReference type="InterPro" id="IPR057512">
    <property type="entry name" value="RTG2_C"/>
</dbReference>
<evidence type="ECO:0000313" key="4">
    <source>
        <dbReference type="Proteomes" id="UP000838763"/>
    </source>
</evidence>